<reference evidence="2" key="1">
    <citation type="journal article" date="2022" name="bioRxiv">
        <title>Sequencing and chromosome-scale assembly of the giantPleurodeles waltlgenome.</title>
        <authorList>
            <person name="Brown T."/>
            <person name="Elewa A."/>
            <person name="Iarovenko S."/>
            <person name="Subramanian E."/>
            <person name="Araus A.J."/>
            <person name="Petzold A."/>
            <person name="Susuki M."/>
            <person name="Suzuki K.-i.T."/>
            <person name="Hayashi T."/>
            <person name="Toyoda A."/>
            <person name="Oliveira C."/>
            <person name="Osipova E."/>
            <person name="Leigh N.D."/>
            <person name="Simon A."/>
            <person name="Yun M.H."/>
        </authorList>
    </citation>
    <scope>NUCLEOTIDE SEQUENCE</scope>
    <source>
        <strain evidence="2">20211129_DDA</strain>
        <tissue evidence="2">Liver</tissue>
    </source>
</reference>
<feature type="non-terminal residue" evidence="2">
    <location>
        <position position="1"/>
    </location>
</feature>
<name>A0AAV7TB94_PLEWA</name>
<sequence>GQQLCRFPQQETPTSPRVGTSLTSPPPIFPIGSNTKRPLSHGKKCQMPRLSLLALTPTLQGQRTMDKLFWDISLCFSASH</sequence>
<organism evidence="2 3">
    <name type="scientific">Pleurodeles waltl</name>
    <name type="common">Iberian ribbed newt</name>
    <dbReference type="NCBI Taxonomy" id="8319"/>
    <lineage>
        <taxon>Eukaryota</taxon>
        <taxon>Metazoa</taxon>
        <taxon>Chordata</taxon>
        <taxon>Craniata</taxon>
        <taxon>Vertebrata</taxon>
        <taxon>Euteleostomi</taxon>
        <taxon>Amphibia</taxon>
        <taxon>Batrachia</taxon>
        <taxon>Caudata</taxon>
        <taxon>Salamandroidea</taxon>
        <taxon>Salamandridae</taxon>
        <taxon>Pleurodelinae</taxon>
        <taxon>Pleurodeles</taxon>
    </lineage>
</organism>
<proteinExistence type="predicted"/>
<evidence type="ECO:0000256" key="1">
    <source>
        <dbReference type="SAM" id="MobiDB-lite"/>
    </source>
</evidence>
<accession>A0AAV7TB94</accession>
<gene>
    <name evidence="2" type="ORF">NDU88_005531</name>
</gene>
<feature type="compositionally biased region" description="Polar residues" evidence="1">
    <location>
        <begin position="1"/>
        <end position="23"/>
    </location>
</feature>
<dbReference type="EMBL" id="JANPWB010000007">
    <property type="protein sequence ID" value="KAJ1173705.1"/>
    <property type="molecule type" value="Genomic_DNA"/>
</dbReference>
<evidence type="ECO:0000313" key="3">
    <source>
        <dbReference type="Proteomes" id="UP001066276"/>
    </source>
</evidence>
<keyword evidence="3" id="KW-1185">Reference proteome</keyword>
<comment type="caution">
    <text evidence="2">The sequence shown here is derived from an EMBL/GenBank/DDBJ whole genome shotgun (WGS) entry which is preliminary data.</text>
</comment>
<feature type="non-terminal residue" evidence="2">
    <location>
        <position position="80"/>
    </location>
</feature>
<feature type="region of interest" description="Disordered" evidence="1">
    <location>
        <begin position="1"/>
        <end position="26"/>
    </location>
</feature>
<dbReference type="AlphaFoldDB" id="A0AAV7TB94"/>
<protein>
    <submittedName>
        <fullName evidence="2">Uncharacterized protein</fullName>
    </submittedName>
</protein>
<evidence type="ECO:0000313" key="2">
    <source>
        <dbReference type="EMBL" id="KAJ1173705.1"/>
    </source>
</evidence>
<dbReference type="Proteomes" id="UP001066276">
    <property type="component" value="Chromosome 4_1"/>
</dbReference>